<comment type="caution">
    <text evidence="2">The sequence shown here is derived from an EMBL/GenBank/DDBJ whole genome shotgun (WGS) entry which is preliminary data.</text>
</comment>
<dbReference type="PROSITE" id="PS51257">
    <property type="entry name" value="PROKAR_LIPOPROTEIN"/>
    <property type="match status" value="1"/>
</dbReference>
<name>A0A502G2I0_9PROT</name>
<dbReference type="Proteomes" id="UP000317078">
    <property type="component" value="Unassembled WGS sequence"/>
</dbReference>
<gene>
    <name evidence="2" type="ORF">EAH89_13595</name>
</gene>
<dbReference type="OrthoDB" id="7219630at2"/>
<dbReference type="AlphaFoldDB" id="A0A502G2I0"/>
<sequence>MRRSSGLLIIAALTLGACSSGNLRSVSSYGAPAAPTVRQPSYDPYAAAGSANATWAPPVLNRNGNIVRPYDPGVMSGRPDYEHAAWATGAAGGSAAAPPGTF</sequence>
<evidence type="ECO:0000256" key="1">
    <source>
        <dbReference type="SAM" id="SignalP"/>
    </source>
</evidence>
<feature type="chain" id="PRO_5021387762" description="Septal ring lytic transglycosylase RlpA family lipoprotein" evidence="1">
    <location>
        <begin position="20"/>
        <end position="102"/>
    </location>
</feature>
<organism evidence="2 3">
    <name type="scientific">Muricoccus nepalensis</name>
    <dbReference type="NCBI Taxonomy" id="1854500"/>
    <lineage>
        <taxon>Bacteria</taxon>
        <taxon>Pseudomonadati</taxon>
        <taxon>Pseudomonadota</taxon>
        <taxon>Alphaproteobacteria</taxon>
        <taxon>Acetobacterales</taxon>
        <taxon>Roseomonadaceae</taxon>
        <taxon>Muricoccus</taxon>
    </lineage>
</organism>
<proteinExistence type="predicted"/>
<feature type="signal peptide" evidence="1">
    <location>
        <begin position="1"/>
        <end position="19"/>
    </location>
</feature>
<dbReference type="EMBL" id="RCZP01000011">
    <property type="protein sequence ID" value="TPG55964.1"/>
    <property type="molecule type" value="Genomic_DNA"/>
</dbReference>
<evidence type="ECO:0000313" key="2">
    <source>
        <dbReference type="EMBL" id="TPG55964.1"/>
    </source>
</evidence>
<keyword evidence="1" id="KW-0732">Signal</keyword>
<evidence type="ECO:0000313" key="3">
    <source>
        <dbReference type="Proteomes" id="UP000317078"/>
    </source>
</evidence>
<accession>A0A502G2I0</accession>
<evidence type="ECO:0008006" key="4">
    <source>
        <dbReference type="Google" id="ProtNLM"/>
    </source>
</evidence>
<protein>
    <recommendedName>
        <fullName evidence="4">Septal ring lytic transglycosylase RlpA family lipoprotein</fullName>
    </recommendedName>
</protein>
<keyword evidence="3" id="KW-1185">Reference proteome</keyword>
<dbReference type="RefSeq" id="WP_140883943.1">
    <property type="nucleotide sequence ID" value="NZ_RCZP01000011.1"/>
</dbReference>
<reference evidence="2 3" key="1">
    <citation type="journal article" date="2019" name="Environ. Microbiol.">
        <title>Species interactions and distinct microbial communities in high Arctic permafrost affected cryosols are associated with the CH4 and CO2 gas fluxes.</title>
        <authorList>
            <person name="Altshuler I."/>
            <person name="Hamel J."/>
            <person name="Turney S."/>
            <person name="Magnuson E."/>
            <person name="Levesque R."/>
            <person name="Greer C."/>
            <person name="Whyte L.G."/>
        </authorList>
    </citation>
    <scope>NUCLEOTIDE SEQUENCE [LARGE SCALE GENOMIC DNA]</scope>
    <source>
        <strain evidence="2 3">S9.3B</strain>
    </source>
</reference>